<sequence length="233" mass="26215">MIITVIHGAMHKGITYAMTKAVLDKLGNDNEIHEFFMPADAPGYCVGCYNCFLKGEEYCPDAEKVQPIVKAIEQSSLIILDSPCYCLEMSGALKNMMDHLAYRWVTHRPDGRMYSKIGLTVSSSAGAPPKSVTKSMARQLKWMGVAKCYQFPLASMAANVTMLSDKKKLEIEKTAEKLARKIKSVKAKPSIITKMMFYMFGAMQKNDKTAWNPTDCDWWKSKGFLDGKKPWKN</sequence>
<name>D4MN02_9FIRM</name>
<proteinExistence type="predicted"/>
<dbReference type="InterPro" id="IPR029039">
    <property type="entry name" value="Flavoprotein-like_sf"/>
</dbReference>
<dbReference type="AlphaFoldDB" id="D4MN02"/>
<dbReference type="Pfam" id="PF03358">
    <property type="entry name" value="FMN_red"/>
    <property type="match status" value="1"/>
</dbReference>
<organism evidence="2 3">
    <name type="scientific">[Eubacterium] siraeum V10Sc8a</name>
    <dbReference type="NCBI Taxonomy" id="717961"/>
    <lineage>
        <taxon>Bacteria</taxon>
        <taxon>Bacillati</taxon>
        <taxon>Bacillota</taxon>
        <taxon>Clostridia</taxon>
        <taxon>Eubacteriales</taxon>
        <taxon>Oscillospiraceae</taxon>
        <taxon>Oscillospiraceae incertae sedis</taxon>
    </lineage>
</organism>
<dbReference type="InterPro" id="IPR050104">
    <property type="entry name" value="FMN-dep_NADH:Q_OxRdtase_AzoR1"/>
</dbReference>
<dbReference type="PATRIC" id="fig|717961.3.peg.2431"/>
<dbReference type="Proteomes" id="UP000007050">
    <property type="component" value="Chromosome"/>
</dbReference>
<accession>D4MN02</accession>
<dbReference type="GO" id="GO:0016491">
    <property type="term" value="F:oxidoreductase activity"/>
    <property type="evidence" value="ECO:0007669"/>
    <property type="project" value="InterPro"/>
</dbReference>
<protein>
    <submittedName>
        <fullName evidence="2">NADPH-dependent FMN reductase</fullName>
    </submittedName>
</protein>
<gene>
    <name evidence="2" type="ORF">ES1_23000</name>
</gene>
<dbReference type="HOGENOM" id="CLU_050993_1_1_9"/>
<evidence type="ECO:0000313" key="2">
    <source>
        <dbReference type="EMBL" id="CBL35135.1"/>
    </source>
</evidence>
<feature type="domain" description="NADPH-dependent FMN reductase-like" evidence="1">
    <location>
        <begin position="1"/>
        <end position="140"/>
    </location>
</feature>
<dbReference type="BioCyc" id="ESIR717961:G136L-1919-MONOMER"/>
<dbReference type="KEGG" id="esr:ES1_23000"/>
<dbReference type="Gene3D" id="3.40.50.360">
    <property type="match status" value="1"/>
</dbReference>
<dbReference type="PANTHER" id="PTHR43741">
    <property type="entry name" value="FMN-DEPENDENT NADH-AZOREDUCTASE 1"/>
    <property type="match status" value="1"/>
</dbReference>
<evidence type="ECO:0000259" key="1">
    <source>
        <dbReference type="Pfam" id="PF03358"/>
    </source>
</evidence>
<evidence type="ECO:0000313" key="3">
    <source>
        <dbReference type="Proteomes" id="UP000007050"/>
    </source>
</evidence>
<reference evidence="2 3" key="1">
    <citation type="submission" date="2010-03" db="EMBL/GenBank/DDBJ databases">
        <title>The genome sequence of Eubacterium siraeum V10Sc8a.</title>
        <authorList>
            <consortium name="metaHIT consortium -- http://www.metahit.eu/"/>
            <person name="Pajon A."/>
            <person name="Turner K."/>
            <person name="Parkhill J."/>
            <person name="Duncan S."/>
            <person name="Flint H."/>
        </authorList>
    </citation>
    <scope>NUCLEOTIDE SEQUENCE [LARGE SCALE GENOMIC DNA]</scope>
    <source>
        <strain evidence="2 3">V10Sc8a</strain>
    </source>
</reference>
<dbReference type="PANTHER" id="PTHR43741:SF4">
    <property type="entry name" value="FMN-DEPENDENT NADH:QUINONE OXIDOREDUCTASE"/>
    <property type="match status" value="1"/>
</dbReference>
<dbReference type="EMBL" id="FP929059">
    <property type="protein sequence ID" value="CBL35135.1"/>
    <property type="molecule type" value="Genomic_DNA"/>
</dbReference>
<dbReference type="InterPro" id="IPR005025">
    <property type="entry name" value="FMN_Rdtase-like_dom"/>
</dbReference>
<dbReference type="SUPFAM" id="SSF52218">
    <property type="entry name" value="Flavoproteins"/>
    <property type="match status" value="1"/>
</dbReference>
<reference evidence="2 3" key="2">
    <citation type="submission" date="2010-03" db="EMBL/GenBank/DDBJ databases">
        <authorList>
            <person name="Pajon A."/>
        </authorList>
    </citation>
    <scope>NUCLEOTIDE SEQUENCE [LARGE SCALE GENOMIC DNA]</scope>
    <source>
        <strain evidence="2 3">V10Sc8a</strain>
    </source>
</reference>